<dbReference type="Pfam" id="PF18913">
    <property type="entry name" value="FBPase_C"/>
    <property type="match status" value="1"/>
</dbReference>
<dbReference type="Gene3D" id="3.40.190.80">
    <property type="match status" value="1"/>
</dbReference>
<dbReference type="InterPro" id="IPR044015">
    <property type="entry name" value="FBPase_C_dom"/>
</dbReference>
<dbReference type="GO" id="GO:0005829">
    <property type="term" value="C:cytosol"/>
    <property type="evidence" value="ECO:0007669"/>
    <property type="project" value="TreeGrafter"/>
</dbReference>
<gene>
    <name evidence="5" type="ORF">CPAV1605_1526</name>
</gene>
<dbReference type="InterPro" id="IPR000146">
    <property type="entry name" value="FBPase_class-1"/>
</dbReference>
<keyword evidence="1" id="KW-0479">Metal-binding</keyword>
<evidence type="ECO:0000256" key="3">
    <source>
        <dbReference type="ARBA" id="ARBA00024331"/>
    </source>
</evidence>
<dbReference type="GO" id="GO:0006000">
    <property type="term" value="P:fructose metabolic process"/>
    <property type="evidence" value="ECO:0007669"/>
    <property type="project" value="TreeGrafter"/>
</dbReference>
<evidence type="ECO:0000313" key="5">
    <source>
        <dbReference type="EMBL" id="VVU95770.1"/>
    </source>
</evidence>
<dbReference type="EMBL" id="CABVLZ010000010">
    <property type="protein sequence ID" value="VVU95770.1"/>
    <property type="molecule type" value="Genomic_DNA"/>
</dbReference>
<dbReference type="SUPFAM" id="SSF56655">
    <property type="entry name" value="Carbohydrate phosphatase"/>
    <property type="match status" value="1"/>
</dbReference>
<dbReference type="GO" id="GO:0006094">
    <property type="term" value="P:gluconeogenesis"/>
    <property type="evidence" value="ECO:0007669"/>
    <property type="project" value="TreeGrafter"/>
</dbReference>
<reference evidence="5" key="1">
    <citation type="submission" date="2019-09" db="EMBL/GenBank/DDBJ databases">
        <authorList>
            <person name="Needham M D."/>
        </authorList>
    </citation>
    <scope>NUCLEOTIDE SEQUENCE</scope>
</reference>
<evidence type="ECO:0000256" key="2">
    <source>
        <dbReference type="ARBA" id="ARBA00022842"/>
    </source>
</evidence>
<name>A0A5E8CMK7_9ZZZZ</name>
<dbReference type="GO" id="GO:0030388">
    <property type="term" value="P:fructose 1,6-bisphosphate metabolic process"/>
    <property type="evidence" value="ECO:0007669"/>
    <property type="project" value="TreeGrafter"/>
</dbReference>
<dbReference type="Gene3D" id="3.30.540.10">
    <property type="entry name" value="Fructose-1,6-Bisphosphatase, subunit A, domain 1"/>
    <property type="match status" value="1"/>
</dbReference>
<dbReference type="PANTHER" id="PTHR11556">
    <property type="entry name" value="FRUCTOSE-1,6-BISPHOSPHATASE-RELATED"/>
    <property type="match status" value="1"/>
</dbReference>
<evidence type="ECO:0000256" key="1">
    <source>
        <dbReference type="ARBA" id="ARBA00022723"/>
    </source>
</evidence>
<organism evidence="5">
    <name type="scientific">seawater metagenome</name>
    <dbReference type="NCBI Taxonomy" id="1561972"/>
    <lineage>
        <taxon>unclassified sequences</taxon>
        <taxon>metagenomes</taxon>
        <taxon>ecological metagenomes</taxon>
    </lineage>
</organism>
<sequence length="286" mass="33434">MLNKAFIQIADYIKSVDLEKLNIHLKKCNDIFKSYINDINDINDINLNIIGIISEEKESIQYIKNKSNKVDNYIIALKSLDGVDNMLSNITFGSIYCLYKYDTEKEEIISIEKAGYCIYGLNTFLIETNNGKLELYKLEKESFVFKKNINFQKKQNIYSINEAYSYSPEITNLIRCYKMKNYKQRWIGTMIADCHRILLNDGIFFYPPTNDISDLKISLYYQAYPLAYIFELAGGIGLDSNYNKLLDKLKGSNFKNIHFRTSVILCSIEKYNELIEITDLYEANRY</sequence>
<dbReference type="GO" id="GO:0006002">
    <property type="term" value="P:fructose 6-phosphate metabolic process"/>
    <property type="evidence" value="ECO:0007669"/>
    <property type="project" value="TreeGrafter"/>
</dbReference>
<evidence type="ECO:0000259" key="4">
    <source>
        <dbReference type="Pfam" id="PF18913"/>
    </source>
</evidence>
<accession>A0A5E8CMK7</accession>
<proteinExistence type="predicted"/>
<dbReference type="GO" id="GO:0005986">
    <property type="term" value="P:sucrose biosynthetic process"/>
    <property type="evidence" value="ECO:0007669"/>
    <property type="project" value="TreeGrafter"/>
</dbReference>
<dbReference type="GO" id="GO:0042132">
    <property type="term" value="F:fructose 1,6-bisphosphate 1-phosphatase activity"/>
    <property type="evidence" value="ECO:0007669"/>
    <property type="project" value="TreeGrafter"/>
</dbReference>
<dbReference type="GO" id="GO:0046872">
    <property type="term" value="F:metal ion binding"/>
    <property type="evidence" value="ECO:0007669"/>
    <property type="project" value="UniProtKB-KW"/>
</dbReference>
<comment type="pathway">
    <text evidence="3">Carbohydrate biosynthesis.</text>
</comment>
<keyword evidence="2" id="KW-0460">Magnesium</keyword>
<dbReference type="AlphaFoldDB" id="A0A5E8CMK7"/>
<protein>
    <recommendedName>
        <fullName evidence="4">Fructose-1-6-bisphosphatase class 1 C-terminal domain-containing protein</fullName>
    </recommendedName>
</protein>
<dbReference type="PANTHER" id="PTHR11556:SF1">
    <property type="entry name" value="FRUCTOSE-BISPHOSPHATASE"/>
    <property type="match status" value="1"/>
</dbReference>
<feature type="domain" description="Fructose-1-6-bisphosphatase class 1 C-terminal" evidence="4">
    <location>
        <begin position="152"/>
        <end position="277"/>
    </location>
</feature>